<dbReference type="Proteomes" id="UP001595867">
    <property type="component" value="Unassembled WGS sequence"/>
</dbReference>
<sequence>MTFFNQNAAPAAASDQIPAGSTVKITNLDNNKSATIKITERFGGCLLLNNAAMDLVREPGKNIIRNNRVEIVSKPQAVGNSACQGSLTFFNQNAGPGAASDQIPVGSTVRVTNLANNKSATIKITERFGGCLLLNNAAMDLVREPGKNLVRENRVEVLSNGNGQGNANSNGNSNSNSQGVGNSAPAGGGNSACQGNVTFFNQNAAPAAASDQIPAGSTVKITNLDNNKSATIKITERFGGCLLLNNAAMDLVREPGKNVIRNNRVEIVSKPQAVGNSACQGSLTFFNQNAGPGAASDQIPVGSTVRVTNLANNKSATIKITERFGGCLLLNNAAMDLVREPGKNLVRENKVEIIR</sequence>
<dbReference type="PANTHER" id="PTHR34183:SF1">
    <property type="entry name" value="ENDOLYTIC PEPTIDOGLYCAN TRANSGLYCOSYLASE RLPA"/>
    <property type="match status" value="1"/>
</dbReference>
<dbReference type="RefSeq" id="WP_378069046.1">
    <property type="nucleotide sequence ID" value="NZ_JBHSBL010000018.1"/>
</dbReference>
<dbReference type="EMBL" id="JBHSBL010000018">
    <property type="protein sequence ID" value="MFC4068177.1"/>
    <property type="molecule type" value="Genomic_DNA"/>
</dbReference>
<evidence type="ECO:0000313" key="3">
    <source>
        <dbReference type="Proteomes" id="UP001595867"/>
    </source>
</evidence>
<organism evidence="2 3">
    <name type="scientific">Actinoplanes subglobosus</name>
    <dbReference type="NCBI Taxonomy" id="1547892"/>
    <lineage>
        <taxon>Bacteria</taxon>
        <taxon>Bacillati</taxon>
        <taxon>Actinomycetota</taxon>
        <taxon>Actinomycetes</taxon>
        <taxon>Micromonosporales</taxon>
        <taxon>Micromonosporaceae</taxon>
        <taxon>Actinoplanes</taxon>
    </lineage>
</organism>
<protein>
    <submittedName>
        <fullName evidence="2">Uncharacterized protein</fullName>
    </submittedName>
</protein>
<reference evidence="3" key="1">
    <citation type="journal article" date="2019" name="Int. J. Syst. Evol. Microbiol.">
        <title>The Global Catalogue of Microorganisms (GCM) 10K type strain sequencing project: providing services to taxonomists for standard genome sequencing and annotation.</title>
        <authorList>
            <consortium name="The Broad Institute Genomics Platform"/>
            <consortium name="The Broad Institute Genome Sequencing Center for Infectious Disease"/>
            <person name="Wu L."/>
            <person name="Ma J."/>
        </authorList>
    </citation>
    <scope>NUCLEOTIDE SEQUENCE [LARGE SCALE GENOMIC DNA]</scope>
    <source>
        <strain evidence="3">TBRC 5832</strain>
    </source>
</reference>
<feature type="compositionally biased region" description="Low complexity" evidence="1">
    <location>
        <begin position="159"/>
        <end position="185"/>
    </location>
</feature>
<evidence type="ECO:0000313" key="2">
    <source>
        <dbReference type="EMBL" id="MFC4068177.1"/>
    </source>
</evidence>
<name>A0ABV8IVB4_9ACTN</name>
<evidence type="ECO:0000256" key="1">
    <source>
        <dbReference type="SAM" id="MobiDB-lite"/>
    </source>
</evidence>
<dbReference type="PANTHER" id="PTHR34183">
    <property type="entry name" value="ENDOLYTIC PEPTIDOGLYCAN TRANSGLYCOSYLASE RLPA"/>
    <property type="match status" value="1"/>
</dbReference>
<accession>A0ABV8IVB4</accession>
<dbReference type="Gene3D" id="2.40.40.10">
    <property type="entry name" value="RlpA-like domain"/>
    <property type="match status" value="3"/>
</dbReference>
<feature type="region of interest" description="Disordered" evidence="1">
    <location>
        <begin position="159"/>
        <end position="187"/>
    </location>
</feature>
<dbReference type="InterPro" id="IPR036908">
    <property type="entry name" value="RlpA-like_sf"/>
</dbReference>
<gene>
    <name evidence="2" type="ORF">ACFO0C_24880</name>
</gene>
<proteinExistence type="predicted"/>
<comment type="caution">
    <text evidence="2">The sequence shown here is derived from an EMBL/GenBank/DDBJ whole genome shotgun (WGS) entry which is preliminary data.</text>
</comment>
<keyword evidence="3" id="KW-1185">Reference proteome</keyword>